<dbReference type="InterPro" id="IPR020904">
    <property type="entry name" value="Sc_DH/Rdtase_CS"/>
</dbReference>
<dbReference type="NCBIfam" id="NF009386">
    <property type="entry name" value="PRK12745.1"/>
    <property type="match status" value="1"/>
</dbReference>
<dbReference type="PRINTS" id="PR00081">
    <property type="entry name" value="GDHRDH"/>
</dbReference>
<evidence type="ECO:0000259" key="3">
    <source>
        <dbReference type="SMART" id="SM00822"/>
    </source>
</evidence>
<proteinExistence type="inferred from homology"/>
<dbReference type="GO" id="GO:0004316">
    <property type="term" value="F:3-oxoacyl-[acyl-carrier-protein] reductase (NADPH) activity"/>
    <property type="evidence" value="ECO:0007669"/>
    <property type="project" value="UniProtKB-EC"/>
</dbReference>
<sequence length="256" mass="27944">MMKKTAIVTGGSRGIGYAIAKQLGQDGCQVVIFATGRKETYQEALDGLTELGLDCHYVQGSIDNPKSREMLVKETLEHFGRIDILINNAGVAPKERRDLLEMTEESFDRVVGINTKGTLFLTQLVANQMIHQEQVFACKGHIVNVGSCSATVSSTSRGEYCISKAAVSMLTTLYADRLASEGIIVNEVRPGVIATDMTSVVTEKYDKMIADGVFPLARWGKAEDVANMVSLFCSDKVLYTTGNHVDVDGGFHIRRL</sequence>
<dbReference type="Pfam" id="PF13561">
    <property type="entry name" value="adh_short_C2"/>
    <property type="match status" value="1"/>
</dbReference>
<dbReference type="GO" id="GO:0008206">
    <property type="term" value="P:bile acid metabolic process"/>
    <property type="evidence" value="ECO:0007669"/>
    <property type="project" value="UniProtKB-ARBA"/>
</dbReference>
<evidence type="ECO:0000256" key="2">
    <source>
        <dbReference type="ARBA" id="ARBA00023002"/>
    </source>
</evidence>
<dbReference type="EMBL" id="CACRTF010000017">
    <property type="protein sequence ID" value="VYT46292.1"/>
    <property type="molecule type" value="Genomic_DNA"/>
</dbReference>
<dbReference type="AlphaFoldDB" id="A0A6N2WWW1"/>
<feature type="domain" description="Ketoreductase" evidence="3">
    <location>
        <begin position="4"/>
        <end position="189"/>
    </location>
</feature>
<dbReference type="InterPro" id="IPR057326">
    <property type="entry name" value="KR_dom"/>
</dbReference>
<dbReference type="EC" id="1.1.1.100" evidence="4"/>
<gene>
    <name evidence="4" type="primary">fabG_10</name>
    <name evidence="4" type="ORF">CBLFYP116_04083</name>
</gene>
<comment type="similarity">
    <text evidence="1">Belongs to the short-chain dehydrogenases/reductases (SDR) family.</text>
</comment>
<dbReference type="GO" id="GO:0006633">
    <property type="term" value="P:fatty acid biosynthetic process"/>
    <property type="evidence" value="ECO:0007669"/>
    <property type="project" value="TreeGrafter"/>
</dbReference>
<dbReference type="PROSITE" id="PS00061">
    <property type="entry name" value="ADH_SHORT"/>
    <property type="match status" value="1"/>
</dbReference>
<dbReference type="PANTHER" id="PTHR42760">
    <property type="entry name" value="SHORT-CHAIN DEHYDROGENASES/REDUCTASES FAMILY MEMBER"/>
    <property type="match status" value="1"/>
</dbReference>
<organism evidence="4">
    <name type="scientific">Enterocloster bolteae</name>
    <dbReference type="NCBI Taxonomy" id="208479"/>
    <lineage>
        <taxon>Bacteria</taxon>
        <taxon>Bacillati</taxon>
        <taxon>Bacillota</taxon>
        <taxon>Clostridia</taxon>
        <taxon>Lachnospirales</taxon>
        <taxon>Lachnospiraceae</taxon>
        <taxon>Enterocloster</taxon>
    </lineage>
</organism>
<evidence type="ECO:0000313" key="4">
    <source>
        <dbReference type="EMBL" id="VYT46292.1"/>
    </source>
</evidence>
<evidence type="ECO:0000256" key="1">
    <source>
        <dbReference type="ARBA" id="ARBA00006484"/>
    </source>
</evidence>
<dbReference type="SMART" id="SM00822">
    <property type="entry name" value="PKS_KR"/>
    <property type="match status" value="1"/>
</dbReference>
<dbReference type="SUPFAM" id="SSF51735">
    <property type="entry name" value="NAD(P)-binding Rossmann-fold domains"/>
    <property type="match status" value="1"/>
</dbReference>
<dbReference type="InterPro" id="IPR036291">
    <property type="entry name" value="NAD(P)-bd_dom_sf"/>
</dbReference>
<protein>
    <submittedName>
        <fullName evidence="4">3-oxoacyl-[acyl-carrier-protein] reductase FabG</fullName>
        <ecNumber evidence="4">1.1.1.100</ecNumber>
    </submittedName>
</protein>
<reference evidence="4" key="1">
    <citation type="submission" date="2019-11" db="EMBL/GenBank/DDBJ databases">
        <authorList>
            <person name="Feng L."/>
        </authorList>
    </citation>
    <scope>NUCLEOTIDE SEQUENCE</scope>
    <source>
        <strain evidence="4">CbolteaeLFYP116</strain>
    </source>
</reference>
<accession>A0A6N2WWW1</accession>
<dbReference type="InterPro" id="IPR002347">
    <property type="entry name" value="SDR_fam"/>
</dbReference>
<dbReference type="PANTHER" id="PTHR42760:SF133">
    <property type="entry name" value="3-OXOACYL-[ACYL-CARRIER-PROTEIN] REDUCTASE"/>
    <property type="match status" value="1"/>
</dbReference>
<name>A0A6N2WWW1_9FIRM</name>
<keyword evidence="2 4" id="KW-0560">Oxidoreductase</keyword>
<dbReference type="PRINTS" id="PR00080">
    <property type="entry name" value="SDRFAMILY"/>
</dbReference>
<dbReference type="FunFam" id="3.40.50.720:FF:000084">
    <property type="entry name" value="Short-chain dehydrogenase reductase"/>
    <property type="match status" value="1"/>
</dbReference>
<dbReference type="GO" id="GO:0048038">
    <property type="term" value="F:quinone binding"/>
    <property type="evidence" value="ECO:0007669"/>
    <property type="project" value="TreeGrafter"/>
</dbReference>
<dbReference type="Gene3D" id="3.40.50.720">
    <property type="entry name" value="NAD(P)-binding Rossmann-like Domain"/>
    <property type="match status" value="1"/>
</dbReference>